<dbReference type="SUPFAM" id="SSF55874">
    <property type="entry name" value="ATPase domain of HSP90 chaperone/DNA topoisomerase II/histidine kinase"/>
    <property type="match status" value="1"/>
</dbReference>
<keyword evidence="5" id="KW-0418">Kinase</keyword>
<dbReference type="InterPro" id="IPR035965">
    <property type="entry name" value="PAS-like_dom_sf"/>
</dbReference>
<comment type="catalytic activity">
    <reaction evidence="1">
        <text>ATP + protein L-histidine = ADP + protein N-phospho-L-histidine.</text>
        <dbReference type="EC" id="2.7.13.3"/>
    </reaction>
</comment>
<dbReference type="NCBIfam" id="TIGR00229">
    <property type="entry name" value="sensory_box"/>
    <property type="match status" value="4"/>
</dbReference>
<feature type="domain" description="PAS" evidence="8">
    <location>
        <begin position="548"/>
        <end position="618"/>
    </location>
</feature>
<comment type="caution">
    <text evidence="10">The sequence shown here is derived from an EMBL/GenBank/DDBJ whole genome shotgun (WGS) entry which is preliminary data.</text>
</comment>
<evidence type="ECO:0000256" key="6">
    <source>
        <dbReference type="SAM" id="Coils"/>
    </source>
</evidence>
<feature type="domain" description="PAS" evidence="8">
    <location>
        <begin position="285"/>
        <end position="358"/>
    </location>
</feature>
<dbReference type="InterPro" id="IPR013656">
    <property type="entry name" value="PAS_4"/>
</dbReference>
<evidence type="ECO:0000256" key="2">
    <source>
        <dbReference type="ARBA" id="ARBA00012438"/>
    </source>
</evidence>
<dbReference type="InterPro" id="IPR013767">
    <property type="entry name" value="PAS_fold"/>
</dbReference>
<dbReference type="InterPro" id="IPR052162">
    <property type="entry name" value="Sensor_kinase/Photoreceptor"/>
</dbReference>
<dbReference type="InterPro" id="IPR003661">
    <property type="entry name" value="HisK_dim/P_dom"/>
</dbReference>
<evidence type="ECO:0000313" key="10">
    <source>
        <dbReference type="EMBL" id="RQG95779.1"/>
    </source>
</evidence>
<dbReference type="EMBL" id="REGA01000004">
    <property type="protein sequence ID" value="RQG95779.1"/>
    <property type="molecule type" value="Genomic_DNA"/>
</dbReference>
<dbReference type="GO" id="GO:0006355">
    <property type="term" value="P:regulation of DNA-templated transcription"/>
    <property type="evidence" value="ECO:0007669"/>
    <property type="project" value="InterPro"/>
</dbReference>
<keyword evidence="4" id="KW-0808">Transferase</keyword>
<protein>
    <recommendedName>
        <fullName evidence="2">histidine kinase</fullName>
        <ecNumber evidence="2">2.7.13.3</ecNumber>
    </recommendedName>
</protein>
<name>A0A3N6P9V8_NATCH</name>
<keyword evidence="11" id="KW-1185">Reference proteome</keyword>
<dbReference type="Gene3D" id="3.30.450.40">
    <property type="match status" value="1"/>
</dbReference>
<sequence length="1068" mass="120126">MSNRPESPGSGFWKEGDDAAARRRFQAFVNTIDDGLYQLDPDRQFVAVNDVLCETTGYTREELVGSHVSLLVNEADIDRIEREVRTQPATDGTDVPTFSLTVERSDGDRVPCELRVNVLEEAGEFDGTIGVVRDVSDHARRQEPTSSARETYEAITSVLNEANIGVFVLDDELTVAFADETIEEYFGIDRDALIGRDKRRALDGIKTRIADSETFEETVQATYDDNSYIERFECRVTADEASGRAQRWLEHWSKPIESGRYAGGRVEFYYDITDRKRSKGALEQSEAEFASLVDAVEEYAIFRLDTNGHVVSWNEGAKKIKGYDREEILGEHFSTFYTDADRAGTVPEENLRKAAEADYVEDEGWRVRNDGTWFWANVTITAIRDDDGTLQGYAKVTRDMTDRREREQRLQEERDLVTQILETSPIGITVVNPDGSTERANQRMAEILGFSKEAMGSYTAGQLDMYDSNGEFLPTEERPASRALETGEPVTNAEIRINAPNGQSRWLSINAAPVIGDDEDIRHVVVAAADITQLKIQAERLERQRDDLRTELDEMFERIDDAFYAVDTDWQLTYVNDALADLVGTPRKELVGMNLWEVFPELADTEFAEFDREAMETGETIEYELYYEPKDAWFQVAVYPSETGQSVYLKDITERKEARTRLQRRARQQETVAQLGQLALKTDDLDELMAAASRRIADVLDIEYCTVLDLDQQADELSFRQGVGWRDGTIGEATVAATDDSQAGYTLISEEPVVVDDFDTETRFSGSELLASHDVRSAISTIIGPDDEPWGILGLHDVDNREFTEEDVNFVQSVANILAEAIERTEYQTELEATIERLEESNERLEQFAYAASHDLQEPLRMVSSYLQLIDQRYGDELDEDGQEFLEFAVDGADRMRNMVQGLLTYSRVDTQGDPLEPIDAEEAVEDAIADLEVKIAETDAEITVESLPSVQADPDQLRQVFQNLIANALSYSGDEPPRVHVSAERAGPKWLISVTDKGIGIAPEDQERIFDVFNQGHSREEDTGTGIGLAICQRIVERHDGDIWVESEPGSETTFSFTLSGVPAGES</sequence>
<dbReference type="FunFam" id="3.30.565.10:FF:000006">
    <property type="entry name" value="Sensor histidine kinase WalK"/>
    <property type="match status" value="1"/>
</dbReference>
<dbReference type="CDD" id="cd00130">
    <property type="entry name" value="PAS"/>
    <property type="match status" value="5"/>
</dbReference>
<evidence type="ECO:0000259" key="7">
    <source>
        <dbReference type="PROSITE" id="PS50109"/>
    </source>
</evidence>
<dbReference type="OrthoDB" id="106630at2157"/>
<dbReference type="SMART" id="SM00086">
    <property type="entry name" value="PAC"/>
    <property type="match status" value="3"/>
</dbReference>
<keyword evidence="3" id="KW-0597">Phosphoprotein</keyword>
<dbReference type="RefSeq" id="WP_124194777.1">
    <property type="nucleotide sequence ID" value="NZ_REGA01000004.1"/>
</dbReference>
<dbReference type="Gene3D" id="3.30.565.10">
    <property type="entry name" value="Histidine kinase-like ATPase, C-terminal domain"/>
    <property type="match status" value="1"/>
</dbReference>
<dbReference type="PRINTS" id="PR00344">
    <property type="entry name" value="BCTRLSENSOR"/>
</dbReference>
<dbReference type="InterPro" id="IPR004358">
    <property type="entry name" value="Sig_transdc_His_kin-like_C"/>
</dbReference>
<feature type="domain" description="Histidine kinase" evidence="7">
    <location>
        <begin position="851"/>
        <end position="1064"/>
    </location>
</feature>
<dbReference type="SMART" id="SM00091">
    <property type="entry name" value="PAS"/>
    <property type="match status" value="5"/>
</dbReference>
<dbReference type="GO" id="GO:0000155">
    <property type="term" value="F:phosphorelay sensor kinase activity"/>
    <property type="evidence" value="ECO:0007669"/>
    <property type="project" value="InterPro"/>
</dbReference>
<dbReference type="CDD" id="cd00082">
    <property type="entry name" value="HisKA"/>
    <property type="match status" value="1"/>
</dbReference>
<dbReference type="Pfam" id="PF13426">
    <property type="entry name" value="PAS_9"/>
    <property type="match status" value="1"/>
</dbReference>
<dbReference type="InterPro" id="IPR000700">
    <property type="entry name" value="PAS-assoc_C"/>
</dbReference>
<dbReference type="Gene3D" id="1.10.287.130">
    <property type="match status" value="1"/>
</dbReference>
<dbReference type="Pfam" id="PF00512">
    <property type="entry name" value="HisKA"/>
    <property type="match status" value="1"/>
</dbReference>
<dbReference type="InterPro" id="IPR005467">
    <property type="entry name" value="His_kinase_dom"/>
</dbReference>
<dbReference type="EC" id="2.7.13.3" evidence="2"/>
<evidence type="ECO:0000259" key="9">
    <source>
        <dbReference type="PROSITE" id="PS50113"/>
    </source>
</evidence>
<evidence type="ECO:0000256" key="3">
    <source>
        <dbReference type="ARBA" id="ARBA00022553"/>
    </source>
</evidence>
<evidence type="ECO:0000256" key="1">
    <source>
        <dbReference type="ARBA" id="ARBA00000085"/>
    </source>
</evidence>
<dbReference type="SMART" id="SM00065">
    <property type="entry name" value="GAF"/>
    <property type="match status" value="1"/>
</dbReference>
<dbReference type="Pfam" id="PF08448">
    <property type="entry name" value="PAS_4"/>
    <property type="match status" value="3"/>
</dbReference>
<feature type="domain" description="PAS" evidence="8">
    <location>
        <begin position="21"/>
        <end position="85"/>
    </location>
</feature>
<dbReference type="SUPFAM" id="SSF55785">
    <property type="entry name" value="PYP-like sensor domain (PAS domain)"/>
    <property type="match status" value="5"/>
</dbReference>
<dbReference type="SUPFAM" id="SSF47384">
    <property type="entry name" value="Homodimeric domain of signal transducing histidine kinase"/>
    <property type="match status" value="1"/>
</dbReference>
<dbReference type="InterPro" id="IPR001610">
    <property type="entry name" value="PAC"/>
</dbReference>
<reference evidence="10 11" key="1">
    <citation type="submission" date="2018-10" db="EMBL/GenBank/DDBJ databases">
        <title>Natrarchaeobius chitinivorans gen. nov., sp. nov., and Natrarchaeobius haloalkaliphilus sp. nov., alkaliphilic, chitin-utilizing haloarchaea from hypersaline alkaline lakes.</title>
        <authorList>
            <person name="Sorokin D.Y."/>
            <person name="Elcheninov A.G."/>
            <person name="Kostrikina N.A."/>
            <person name="Bale N.J."/>
            <person name="Sinninghe Damste J.S."/>
            <person name="Khijniak T.V."/>
            <person name="Kublanov I.V."/>
            <person name="Toshchakov S.V."/>
        </authorList>
    </citation>
    <scope>NUCLEOTIDE SEQUENCE [LARGE SCALE GENOMIC DNA]</scope>
    <source>
        <strain evidence="10 11">AArcht4T</strain>
    </source>
</reference>
<dbReference type="Pfam" id="PF02518">
    <property type="entry name" value="HATPase_c"/>
    <property type="match status" value="1"/>
</dbReference>
<dbReference type="AlphaFoldDB" id="A0A3N6P9V8"/>
<organism evidence="10 11">
    <name type="scientific">Natrarchaeobius chitinivorans</name>
    <dbReference type="NCBI Taxonomy" id="1679083"/>
    <lineage>
        <taxon>Archaea</taxon>
        <taxon>Methanobacteriati</taxon>
        <taxon>Methanobacteriota</taxon>
        <taxon>Stenosarchaea group</taxon>
        <taxon>Halobacteria</taxon>
        <taxon>Halobacteriales</taxon>
        <taxon>Natrialbaceae</taxon>
        <taxon>Natrarchaeobius</taxon>
    </lineage>
</organism>
<dbReference type="PROSITE" id="PS50109">
    <property type="entry name" value="HIS_KIN"/>
    <property type="match status" value="1"/>
</dbReference>
<dbReference type="Gene3D" id="3.30.450.20">
    <property type="entry name" value="PAS domain"/>
    <property type="match status" value="5"/>
</dbReference>
<dbReference type="InterPro" id="IPR000014">
    <property type="entry name" value="PAS"/>
</dbReference>
<evidence type="ECO:0000256" key="5">
    <source>
        <dbReference type="ARBA" id="ARBA00022777"/>
    </source>
</evidence>
<feature type="domain" description="PAC" evidence="9">
    <location>
        <begin position="360"/>
        <end position="412"/>
    </location>
</feature>
<dbReference type="Pfam" id="PF01590">
    <property type="entry name" value="GAF"/>
    <property type="match status" value="1"/>
</dbReference>
<dbReference type="PROSITE" id="PS50112">
    <property type="entry name" value="PAS"/>
    <property type="match status" value="5"/>
</dbReference>
<feature type="coiled-coil region" evidence="6">
    <location>
        <begin position="524"/>
        <end position="558"/>
    </location>
</feature>
<dbReference type="SMART" id="SM00387">
    <property type="entry name" value="HATPase_c"/>
    <property type="match status" value="1"/>
</dbReference>
<dbReference type="Proteomes" id="UP000282323">
    <property type="component" value="Unassembled WGS sequence"/>
</dbReference>
<feature type="domain" description="PAC" evidence="9">
    <location>
        <begin position="491"/>
        <end position="543"/>
    </location>
</feature>
<evidence type="ECO:0000313" key="11">
    <source>
        <dbReference type="Proteomes" id="UP000282323"/>
    </source>
</evidence>
<dbReference type="InterPro" id="IPR003594">
    <property type="entry name" value="HATPase_dom"/>
</dbReference>
<evidence type="ECO:0000259" key="8">
    <source>
        <dbReference type="PROSITE" id="PS50112"/>
    </source>
</evidence>
<dbReference type="SUPFAM" id="SSF55781">
    <property type="entry name" value="GAF domain-like"/>
    <property type="match status" value="1"/>
</dbReference>
<dbReference type="InterPro" id="IPR036890">
    <property type="entry name" value="HATPase_C_sf"/>
</dbReference>
<dbReference type="InterPro" id="IPR036097">
    <property type="entry name" value="HisK_dim/P_sf"/>
</dbReference>
<dbReference type="InterPro" id="IPR003018">
    <property type="entry name" value="GAF"/>
</dbReference>
<dbReference type="Pfam" id="PF00989">
    <property type="entry name" value="PAS"/>
    <property type="match status" value="1"/>
</dbReference>
<accession>A0A3N6P9V8</accession>
<dbReference type="PROSITE" id="PS50113">
    <property type="entry name" value="PAC"/>
    <property type="match status" value="2"/>
</dbReference>
<feature type="domain" description="PAS" evidence="8">
    <location>
        <begin position="413"/>
        <end position="455"/>
    </location>
</feature>
<gene>
    <name evidence="10" type="ORF">EA473_06205</name>
</gene>
<evidence type="ECO:0000256" key="4">
    <source>
        <dbReference type="ARBA" id="ARBA00022679"/>
    </source>
</evidence>
<keyword evidence="6" id="KW-0175">Coiled coil</keyword>
<dbReference type="InterPro" id="IPR029016">
    <property type="entry name" value="GAF-like_dom_sf"/>
</dbReference>
<proteinExistence type="predicted"/>
<dbReference type="PANTHER" id="PTHR43304">
    <property type="entry name" value="PHYTOCHROME-LIKE PROTEIN CPH1"/>
    <property type="match status" value="1"/>
</dbReference>
<dbReference type="PANTHER" id="PTHR43304:SF1">
    <property type="entry name" value="PAC DOMAIN-CONTAINING PROTEIN"/>
    <property type="match status" value="1"/>
</dbReference>
<dbReference type="SMART" id="SM00388">
    <property type="entry name" value="HisKA"/>
    <property type="match status" value="1"/>
</dbReference>
<feature type="domain" description="PAS" evidence="8">
    <location>
        <begin position="151"/>
        <end position="196"/>
    </location>
</feature>